<dbReference type="Pfam" id="PF00456">
    <property type="entry name" value="Transketolase_N"/>
    <property type="match status" value="1"/>
</dbReference>
<gene>
    <name evidence="5" type="ORF">EZH24_07865</name>
</gene>
<dbReference type="InterPro" id="IPR005474">
    <property type="entry name" value="Transketolase_N"/>
</dbReference>
<dbReference type="CDD" id="cd02012">
    <property type="entry name" value="TPP_TK"/>
    <property type="match status" value="1"/>
</dbReference>
<protein>
    <submittedName>
        <fullName evidence="5">Transketolase</fullName>
    </submittedName>
</protein>
<comment type="cofactor">
    <cofactor evidence="1">
        <name>thiamine diphosphate</name>
        <dbReference type="ChEBI" id="CHEBI:58937"/>
    </cofactor>
</comment>
<accession>A0ABY2TPY1</accession>
<evidence type="ECO:0000313" key="5">
    <source>
        <dbReference type="EMBL" id="TKZ34423.1"/>
    </source>
</evidence>
<dbReference type="SUPFAM" id="SSF52518">
    <property type="entry name" value="Thiamin diphosphate-binding fold (THDP-binding)"/>
    <property type="match status" value="1"/>
</dbReference>
<keyword evidence="6" id="KW-1185">Reference proteome</keyword>
<name>A0ABY2TPY1_9SPIR</name>
<dbReference type="EMBL" id="SJDU01000198">
    <property type="protein sequence ID" value="TKZ34423.1"/>
    <property type="molecule type" value="Genomic_DNA"/>
</dbReference>
<reference evidence="5 6" key="1">
    <citation type="journal article" date="2019" name="Anaerobe">
        <title>Brachyspira catarrhinii sp. nov., an anaerobic intestinal spirochaete isolated from vervet monkeys may have been misidentified as Brachyspira aalborgi in previous studies.</title>
        <authorList>
            <person name="Phillips N.D."/>
            <person name="La T."/>
            <person name="Hampson D.J."/>
        </authorList>
    </citation>
    <scope>NUCLEOTIDE SEQUENCE [LARGE SCALE GENOMIC DNA]</scope>
    <source>
        <strain evidence="5 6">Z12</strain>
    </source>
</reference>
<proteinExistence type="inferred from homology"/>
<dbReference type="Proteomes" id="UP000310168">
    <property type="component" value="Unassembled WGS sequence"/>
</dbReference>
<feature type="domain" description="Transketolase N-terminal" evidence="4">
    <location>
        <begin position="13"/>
        <end position="267"/>
    </location>
</feature>
<comment type="caution">
    <text evidence="5">The sequence shown here is derived from an EMBL/GenBank/DDBJ whole genome shotgun (WGS) entry which is preliminary data.</text>
</comment>
<evidence type="ECO:0000313" key="6">
    <source>
        <dbReference type="Proteomes" id="UP000310168"/>
    </source>
</evidence>
<evidence type="ECO:0000256" key="2">
    <source>
        <dbReference type="ARBA" id="ARBA00007131"/>
    </source>
</evidence>
<evidence type="ECO:0000256" key="3">
    <source>
        <dbReference type="ARBA" id="ARBA00023052"/>
    </source>
</evidence>
<dbReference type="PANTHER" id="PTHR47514">
    <property type="entry name" value="TRANSKETOLASE N-TERMINAL SECTION-RELATED"/>
    <property type="match status" value="1"/>
</dbReference>
<sequence>MSSSIEELEKKAKRCRQILLKMVYESKSVAHVGGSLSAMDMAVAVYDKYIDFKDPNRARFVLSKGHVVVMQYAIFAELGIIPMEELTTLKKIGTRLQGHPDINKIPETEMNTGLLGQGLAVSMGMAYARKLSNNKNKIFALCGDAELHEGQIWETVQQSAHFKLDNLVAIIDNNGLSSHDPVNKVIDLGSLEDKFKSFNWNTITVKDGNDMKEVVEALDKLDKLSGKPTAIIMKTVKGKGVSTLENNPNCHSLTIGDKDFEQAKKDLDIK</sequence>
<keyword evidence="3" id="KW-0786">Thiamine pyrophosphate</keyword>
<dbReference type="RefSeq" id="WP_137998564.1">
    <property type="nucleotide sequence ID" value="NZ_SJDU01000198.1"/>
</dbReference>
<dbReference type="PANTHER" id="PTHR47514:SF1">
    <property type="entry name" value="TRANSKETOLASE N-TERMINAL SECTION-RELATED"/>
    <property type="match status" value="1"/>
</dbReference>
<evidence type="ECO:0000259" key="4">
    <source>
        <dbReference type="Pfam" id="PF00456"/>
    </source>
</evidence>
<dbReference type="Gene3D" id="3.40.50.970">
    <property type="match status" value="1"/>
</dbReference>
<dbReference type="InterPro" id="IPR029061">
    <property type="entry name" value="THDP-binding"/>
</dbReference>
<organism evidence="5 6">
    <name type="scientific">Brachyspira catarrhinii</name>
    <dbReference type="NCBI Taxonomy" id="2528966"/>
    <lineage>
        <taxon>Bacteria</taxon>
        <taxon>Pseudomonadati</taxon>
        <taxon>Spirochaetota</taxon>
        <taxon>Spirochaetia</taxon>
        <taxon>Brachyspirales</taxon>
        <taxon>Brachyspiraceae</taxon>
        <taxon>Brachyspira</taxon>
    </lineage>
</organism>
<comment type="similarity">
    <text evidence="2">Belongs to the transketolase family.</text>
</comment>
<evidence type="ECO:0000256" key="1">
    <source>
        <dbReference type="ARBA" id="ARBA00001964"/>
    </source>
</evidence>